<dbReference type="RefSeq" id="WP_378249313.1">
    <property type="nucleotide sequence ID" value="NZ_JBHSKF010000011.1"/>
</dbReference>
<proteinExistence type="predicted"/>
<comment type="caution">
    <text evidence="1">The sequence shown here is derived from an EMBL/GenBank/DDBJ whole genome shotgun (WGS) entry which is preliminary data.</text>
</comment>
<dbReference type="InterPro" id="IPR037883">
    <property type="entry name" value="Knr4/Smi1-like_sf"/>
</dbReference>
<evidence type="ECO:0000313" key="2">
    <source>
        <dbReference type="Proteomes" id="UP001596157"/>
    </source>
</evidence>
<reference evidence="2" key="1">
    <citation type="journal article" date="2019" name="Int. J. Syst. Evol. Microbiol.">
        <title>The Global Catalogue of Microorganisms (GCM) 10K type strain sequencing project: providing services to taxonomists for standard genome sequencing and annotation.</title>
        <authorList>
            <consortium name="The Broad Institute Genomics Platform"/>
            <consortium name="The Broad Institute Genome Sequencing Center for Infectious Disease"/>
            <person name="Wu L."/>
            <person name="Ma J."/>
        </authorList>
    </citation>
    <scope>NUCLEOTIDE SEQUENCE [LARGE SCALE GENOMIC DNA]</scope>
    <source>
        <strain evidence="2">CCUG 59778</strain>
    </source>
</reference>
<dbReference type="Proteomes" id="UP001596157">
    <property type="component" value="Unassembled WGS sequence"/>
</dbReference>
<accession>A0ABW0EQ99</accession>
<keyword evidence="2" id="KW-1185">Reference proteome</keyword>
<dbReference type="SUPFAM" id="SSF160631">
    <property type="entry name" value="SMI1/KNR4-like"/>
    <property type="match status" value="1"/>
</dbReference>
<evidence type="ECO:0000313" key="1">
    <source>
        <dbReference type="EMBL" id="MFC5289464.1"/>
    </source>
</evidence>
<organism evidence="1 2">
    <name type="scientific">Actinokineospora guangxiensis</name>
    <dbReference type="NCBI Taxonomy" id="1490288"/>
    <lineage>
        <taxon>Bacteria</taxon>
        <taxon>Bacillati</taxon>
        <taxon>Actinomycetota</taxon>
        <taxon>Actinomycetes</taxon>
        <taxon>Pseudonocardiales</taxon>
        <taxon>Pseudonocardiaceae</taxon>
        <taxon>Actinokineospora</taxon>
    </lineage>
</organism>
<dbReference type="EMBL" id="JBHSKF010000011">
    <property type="protein sequence ID" value="MFC5289464.1"/>
    <property type="molecule type" value="Genomic_DNA"/>
</dbReference>
<name>A0ABW0EQ99_9PSEU</name>
<evidence type="ECO:0008006" key="3">
    <source>
        <dbReference type="Google" id="ProtNLM"/>
    </source>
</evidence>
<gene>
    <name evidence="1" type="ORF">ACFPM7_20625</name>
</gene>
<sequence>MAGGQLKGVSGLVAAAPADEAALAVADALLPAPLPRSLRAFLAVCDGARVGDVEVFAAEGIAEATSDGALSWHLGPGTLVVGRAGVGRSLVMPAGRDEVCEVDDDPWDSRTMAITADTPLDLFLRHRGLALRERDPWWALPALAGALDAVGASLARDVGDLLDAGIGTRVGDVLPRRLTGFRPVAASLAGRLLASEEHQMWLVNYRPDAPEPGPCAARQWSRACDAVAERHGRFRDLLRAAPLAEPLAALDRHGGQAPLGDSVRDLAFLALLGKARDDLADLVSGTGPGPEPAPGRRLAHVYLAGHVPVSHTSAI</sequence>
<protein>
    <recommendedName>
        <fullName evidence="3">SMI1/KNR4 family protein</fullName>
    </recommendedName>
</protein>